<feature type="compositionally biased region" description="Low complexity" evidence="1">
    <location>
        <begin position="539"/>
        <end position="567"/>
    </location>
</feature>
<gene>
    <name evidence="3" type="ORF">K443DRAFT_677393</name>
</gene>
<evidence type="ECO:0000256" key="1">
    <source>
        <dbReference type="SAM" id="MobiDB-lite"/>
    </source>
</evidence>
<organism evidence="3 4">
    <name type="scientific">Laccaria amethystina LaAM-08-1</name>
    <dbReference type="NCBI Taxonomy" id="1095629"/>
    <lineage>
        <taxon>Eukaryota</taxon>
        <taxon>Fungi</taxon>
        <taxon>Dikarya</taxon>
        <taxon>Basidiomycota</taxon>
        <taxon>Agaricomycotina</taxon>
        <taxon>Agaricomycetes</taxon>
        <taxon>Agaricomycetidae</taxon>
        <taxon>Agaricales</taxon>
        <taxon>Agaricineae</taxon>
        <taxon>Hydnangiaceae</taxon>
        <taxon>Laccaria</taxon>
    </lineage>
</organism>
<feature type="region of interest" description="Disordered" evidence="1">
    <location>
        <begin position="294"/>
        <end position="475"/>
    </location>
</feature>
<dbReference type="OrthoDB" id="3270497at2759"/>
<feature type="compositionally biased region" description="Low complexity" evidence="1">
    <location>
        <begin position="17"/>
        <end position="27"/>
    </location>
</feature>
<evidence type="ECO:0000313" key="3">
    <source>
        <dbReference type="EMBL" id="KIK02663.1"/>
    </source>
</evidence>
<dbReference type="STRING" id="1095629.A0A0C9Y3H4"/>
<keyword evidence="4" id="KW-1185">Reference proteome</keyword>
<name>A0A0C9Y3H4_9AGAR</name>
<reference evidence="3 4" key="1">
    <citation type="submission" date="2014-04" db="EMBL/GenBank/DDBJ databases">
        <authorList>
            <consortium name="DOE Joint Genome Institute"/>
            <person name="Kuo A."/>
            <person name="Kohler A."/>
            <person name="Nagy L.G."/>
            <person name="Floudas D."/>
            <person name="Copeland A."/>
            <person name="Barry K.W."/>
            <person name="Cichocki N."/>
            <person name="Veneault-Fourrey C."/>
            <person name="LaButti K."/>
            <person name="Lindquist E.A."/>
            <person name="Lipzen A."/>
            <person name="Lundell T."/>
            <person name="Morin E."/>
            <person name="Murat C."/>
            <person name="Sun H."/>
            <person name="Tunlid A."/>
            <person name="Henrissat B."/>
            <person name="Grigoriev I.V."/>
            <person name="Hibbett D.S."/>
            <person name="Martin F."/>
            <person name="Nordberg H.P."/>
            <person name="Cantor M.N."/>
            <person name="Hua S.X."/>
        </authorList>
    </citation>
    <scope>NUCLEOTIDE SEQUENCE [LARGE SCALE GENOMIC DNA]</scope>
    <source>
        <strain evidence="3 4">LaAM-08-1</strain>
    </source>
</reference>
<dbReference type="InterPro" id="IPR046528">
    <property type="entry name" value="DUF6593"/>
</dbReference>
<dbReference type="Pfam" id="PF20236">
    <property type="entry name" value="DUF6593"/>
    <property type="match status" value="1"/>
</dbReference>
<feature type="region of interest" description="Disordered" evidence="1">
    <location>
        <begin position="1"/>
        <end position="27"/>
    </location>
</feature>
<feature type="region of interest" description="Disordered" evidence="1">
    <location>
        <begin position="506"/>
        <end position="581"/>
    </location>
</feature>
<dbReference type="HOGENOM" id="CLU_027900_0_0_1"/>
<reference evidence="4" key="2">
    <citation type="submission" date="2015-01" db="EMBL/GenBank/DDBJ databases">
        <title>Evolutionary Origins and Diversification of the Mycorrhizal Mutualists.</title>
        <authorList>
            <consortium name="DOE Joint Genome Institute"/>
            <consortium name="Mycorrhizal Genomics Consortium"/>
            <person name="Kohler A."/>
            <person name="Kuo A."/>
            <person name="Nagy L.G."/>
            <person name="Floudas D."/>
            <person name="Copeland A."/>
            <person name="Barry K.W."/>
            <person name="Cichocki N."/>
            <person name="Veneault-Fourrey C."/>
            <person name="LaButti K."/>
            <person name="Lindquist E.A."/>
            <person name="Lipzen A."/>
            <person name="Lundell T."/>
            <person name="Morin E."/>
            <person name="Murat C."/>
            <person name="Riley R."/>
            <person name="Ohm R."/>
            <person name="Sun H."/>
            <person name="Tunlid A."/>
            <person name="Henrissat B."/>
            <person name="Grigoriev I.V."/>
            <person name="Hibbett D.S."/>
            <person name="Martin F."/>
        </authorList>
    </citation>
    <scope>NUCLEOTIDE SEQUENCE [LARGE SCALE GENOMIC DNA]</scope>
    <source>
        <strain evidence="4">LaAM-08-1</strain>
    </source>
</reference>
<proteinExistence type="predicted"/>
<feature type="compositionally biased region" description="Low complexity" evidence="1">
    <location>
        <begin position="387"/>
        <end position="418"/>
    </location>
</feature>
<feature type="compositionally biased region" description="Gly residues" evidence="1">
    <location>
        <begin position="629"/>
        <end position="641"/>
    </location>
</feature>
<feature type="compositionally biased region" description="Low complexity" evidence="1">
    <location>
        <begin position="520"/>
        <end position="530"/>
    </location>
</feature>
<protein>
    <recommendedName>
        <fullName evidence="2">DUF6593 domain-containing protein</fullName>
    </recommendedName>
</protein>
<sequence length="641" mass="70130">MLEMVKKDFTYDRRGSEPSTSTHLSSISSRFTKSVSVRFPYHRRRGVAEDNHPGHDKLSLLTLSLSSPSFLESVVKDNRSNKPVYTIQTSERTTSVTRTESHNASVNVAQIKWPKTLPTRIKGKEATSGVLSQMKGMRWHDADSFLRPPTQLSSARKFNIPNYSHHMQWKRQRNGSYWCTTPSVKGPIATLDAASPSSPPKITIFETLHDKHDPRSLHIHHGVSIILLDYLITSALLLVTDVQEWMVVRKCDEEGPRLPTDKNKFIGGRDAGLSDSQWRKVMFGVPLYPTLTDDAEVPPTLVSKDGPRRLRSELSLSSSSDDNDEDDVSEGPTRPPSPSVESMHSPLTDPSAPSHTYIDPLFHSKNRPPIPPIPLKHTQSFHSARHLSTSRPSTPSSASSSRPLPLPPSQSTSTSPISLFPPKGAIQQANEEPRSARFSAEASPLHLGPPPSQTPTIGARPLPRPPRRAANSDVIDENVNTDIAMTLKRAQSHANMPFPAIAVQRTTTKRTQRSLPPTPGSLSPSPLSPSFKSDTAPFLLSSTQTLSPPLTTATTTTTTAPHTPTTQDLHRQRPPLTKGSEEDLARWVHLLTNGNARDLPPEPLPQTAVFDVPPPSYDSIAFDRRRSGKGGGGGGGGADEG</sequence>
<accession>A0A0C9Y3H4</accession>
<dbReference type="EMBL" id="KN838589">
    <property type="protein sequence ID" value="KIK02663.1"/>
    <property type="molecule type" value="Genomic_DNA"/>
</dbReference>
<feature type="domain" description="DUF6593" evidence="2">
    <location>
        <begin position="76"/>
        <end position="238"/>
    </location>
</feature>
<feature type="compositionally biased region" description="Basic and acidic residues" evidence="1">
    <location>
        <begin position="1"/>
        <end position="16"/>
    </location>
</feature>
<feature type="region of interest" description="Disordered" evidence="1">
    <location>
        <begin position="594"/>
        <end position="641"/>
    </location>
</feature>
<dbReference type="Proteomes" id="UP000054477">
    <property type="component" value="Unassembled WGS sequence"/>
</dbReference>
<evidence type="ECO:0000313" key="4">
    <source>
        <dbReference type="Proteomes" id="UP000054477"/>
    </source>
</evidence>
<dbReference type="AlphaFoldDB" id="A0A0C9Y3H4"/>
<evidence type="ECO:0000259" key="2">
    <source>
        <dbReference type="Pfam" id="PF20236"/>
    </source>
</evidence>